<reference evidence="3" key="1">
    <citation type="submission" date="2013-06" db="EMBL/GenBank/DDBJ databases">
        <title>Complete Genome Sequence of Hyperthermophilic Palaeococcus pacificus DY20341T, Isolated from a Deep-Sea Hydrothermal Sediments.</title>
        <authorList>
            <person name="Zeng X."/>
            <person name="Shao Z."/>
        </authorList>
    </citation>
    <scope>NUCLEOTIDE SEQUENCE [LARGE SCALE GENOMIC DNA]</scope>
    <source>
        <strain evidence="3">DY20341</strain>
    </source>
</reference>
<dbReference type="OrthoDB" id="121761at2157"/>
<accession>A0A075LSC9</accession>
<name>A0A075LSC9_9EURY</name>
<gene>
    <name evidence="2" type="ORF">PAP_02150</name>
</gene>
<dbReference type="EMBL" id="CP006019">
    <property type="protein sequence ID" value="AIF68862.1"/>
    <property type="molecule type" value="Genomic_DNA"/>
</dbReference>
<proteinExistence type="predicted"/>
<dbReference type="Pfam" id="PF14333">
    <property type="entry name" value="DUF4389"/>
    <property type="match status" value="1"/>
</dbReference>
<feature type="transmembrane region" description="Helical" evidence="1">
    <location>
        <begin position="15"/>
        <end position="38"/>
    </location>
</feature>
<dbReference type="eggNOG" id="arCOG06510">
    <property type="taxonomic scope" value="Archaea"/>
</dbReference>
<dbReference type="KEGG" id="ppac:PAP_02150"/>
<keyword evidence="1" id="KW-1133">Transmembrane helix</keyword>
<keyword evidence="1" id="KW-0812">Transmembrane</keyword>
<reference evidence="2 3" key="2">
    <citation type="journal article" date="2015" name="Genome Announc.">
        <title>Complete Genome Sequence of Hyperthermophilic Piezophilic Archaeon Palaeococcus pacificus DY20341T, Isolated from Deep-Sea Hydrothermal Sediments.</title>
        <authorList>
            <person name="Zeng X."/>
            <person name="Jebbar M."/>
            <person name="Shao Z."/>
        </authorList>
    </citation>
    <scope>NUCLEOTIDE SEQUENCE [LARGE SCALE GENOMIC DNA]</scope>
    <source>
        <strain evidence="2 3">DY20341</strain>
    </source>
</reference>
<dbReference type="STRING" id="1343739.PAP_02150"/>
<organism evidence="2 3">
    <name type="scientific">Palaeococcus pacificus DY20341</name>
    <dbReference type="NCBI Taxonomy" id="1343739"/>
    <lineage>
        <taxon>Archaea</taxon>
        <taxon>Methanobacteriati</taxon>
        <taxon>Methanobacteriota</taxon>
        <taxon>Thermococci</taxon>
        <taxon>Thermococcales</taxon>
        <taxon>Thermococcaceae</taxon>
        <taxon>Palaeococcus</taxon>
    </lineage>
</organism>
<evidence type="ECO:0000313" key="2">
    <source>
        <dbReference type="EMBL" id="AIF68862.1"/>
    </source>
</evidence>
<evidence type="ECO:0000313" key="3">
    <source>
        <dbReference type="Proteomes" id="UP000027981"/>
    </source>
</evidence>
<dbReference type="HOGENOM" id="CLU_2257466_0_0_2"/>
<protein>
    <recommendedName>
        <fullName evidence="4">DUF4389 domain-containing protein</fullName>
    </recommendedName>
</protein>
<dbReference type="RefSeq" id="WP_048164460.1">
    <property type="nucleotide sequence ID" value="NZ_CP006019.1"/>
</dbReference>
<evidence type="ECO:0008006" key="4">
    <source>
        <dbReference type="Google" id="ProtNLM"/>
    </source>
</evidence>
<evidence type="ECO:0000256" key="1">
    <source>
        <dbReference type="SAM" id="Phobius"/>
    </source>
</evidence>
<dbReference type="Proteomes" id="UP000027981">
    <property type="component" value="Chromosome"/>
</dbReference>
<keyword evidence="3" id="KW-1185">Reference proteome</keyword>
<dbReference type="AlphaFoldDB" id="A0A075LSC9"/>
<keyword evidence="1" id="KW-0472">Membrane</keyword>
<dbReference type="GeneID" id="24841562"/>
<dbReference type="InterPro" id="IPR025498">
    <property type="entry name" value="DUF4389"/>
</dbReference>
<sequence>MGERIEALVRLPLAILYSIILGIWGFVVEIVVIFHWFYALIFGKRSKSLADFANTYVTYQYDVNRYLYLVTNERAWPAGKELRTLEPTDLEQNVKAPQHPSQL</sequence>